<sequence length="296" mass="32721">MPIVNIEYYLEKTISDNLSSILSNSTLVKNDILGELPSEVVDKFCTTFCTDKSNRGVPLPVVFTFPNVKENGTFILLQFKGSDEDDESGSIGMDEASYGEYAEGDTLKEKLEVSLDSQGNPYVITSNPIVSLLSVMYLSSGYSFKDNRVNLPKIPPYTLPGNHTVTIMYNPVRELTGGNKAAYKHTSRLGINLVGTYTLDIISSNQGILRCLTSLMQAIFIRMRSSLSENSNIILPHITFNGSDLIEEITSPTNSTSGQQLYYRRAEIAYKVTQSVDVDAGAVISKINDNGTFRYR</sequence>
<dbReference type="Proteomes" id="UP000309991">
    <property type="component" value="Segment"/>
</dbReference>
<evidence type="ECO:0000313" key="1">
    <source>
        <dbReference type="EMBL" id="QBJ03601.1"/>
    </source>
</evidence>
<proteinExistence type="predicted"/>
<dbReference type="InterPro" id="IPR056960">
    <property type="entry name" value="SP10_terminator"/>
</dbReference>
<name>A0A4Y5FET9_9CAUD</name>
<keyword evidence="2" id="KW-1185">Reference proteome</keyword>
<protein>
    <submittedName>
        <fullName evidence="1">Uncharacterized protein</fullName>
    </submittedName>
</protein>
<gene>
    <name evidence="1" type="ORF">UCC3521_0063</name>
</gene>
<organism evidence="1 2">
    <name type="scientific">Lactobacillus phage 3-521</name>
    <dbReference type="NCBI Taxonomy" id="2510943"/>
    <lineage>
        <taxon>Viruses</taxon>
        <taxon>Duplodnaviria</taxon>
        <taxon>Heunggongvirae</taxon>
        <taxon>Uroviricota</taxon>
        <taxon>Caudoviricetes</taxon>
        <taxon>Herelleviridae</taxon>
        <taxon>Watanabevirus</taxon>
        <taxon>Watanabevirus wv3521</taxon>
    </lineage>
</organism>
<accession>A0A4Y5FET9</accession>
<dbReference type="Pfam" id="PF23932">
    <property type="entry name" value="SP10_terminator"/>
    <property type="match status" value="1"/>
</dbReference>
<evidence type="ECO:0000313" key="2">
    <source>
        <dbReference type="Proteomes" id="UP000309991"/>
    </source>
</evidence>
<reference evidence="1 2" key="1">
    <citation type="submission" date="2019-02" db="EMBL/GenBank/DDBJ databases">
        <title>Isolation of virulent Lactobacillus brevis phages.</title>
        <authorList>
            <person name="Feyereisen M."/>
            <person name="Mahony J."/>
            <person name="O'Sullivan T."/>
            <person name="van Sinderen D."/>
        </authorList>
    </citation>
    <scope>NUCLEOTIDE SEQUENCE [LARGE SCALE GENOMIC DNA]</scope>
</reference>
<dbReference type="EMBL" id="MK504444">
    <property type="protein sequence ID" value="QBJ03601.1"/>
    <property type="molecule type" value="Genomic_DNA"/>
</dbReference>